<evidence type="ECO:0000313" key="1">
    <source>
        <dbReference type="EMBL" id="GAA5021727.1"/>
    </source>
</evidence>
<protein>
    <recommendedName>
        <fullName evidence="3">RNA-binding protein</fullName>
    </recommendedName>
</protein>
<evidence type="ECO:0008006" key="3">
    <source>
        <dbReference type="Google" id="ProtNLM"/>
    </source>
</evidence>
<dbReference type="Proteomes" id="UP001501759">
    <property type="component" value="Unassembled WGS sequence"/>
</dbReference>
<keyword evidence="2" id="KW-1185">Reference proteome</keyword>
<organism evidence="1 2">
    <name type="scientific">Streptomyces siamensis</name>
    <dbReference type="NCBI Taxonomy" id="1274986"/>
    <lineage>
        <taxon>Bacteria</taxon>
        <taxon>Bacillati</taxon>
        <taxon>Actinomycetota</taxon>
        <taxon>Actinomycetes</taxon>
        <taxon>Kitasatosporales</taxon>
        <taxon>Streptomycetaceae</taxon>
        <taxon>Streptomyces</taxon>
    </lineage>
</organism>
<reference evidence="2" key="1">
    <citation type="journal article" date="2019" name="Int. J. Syst. Evol. Microbiol.">
        <title>The Global Catalogue of Microorganisms (GCM) 10K type strain sequencing project: providing services to taxonomists for standard genome sequencing and annotation.</title>
        <authorList>
            <consortium name="The Broad Institute Genomics Platform"/>
            <consortium name="The Broad Institute Genome Sequencing Center for Infectious Disease"/>
            <person name="Wu L."/>
            <person name="Ma J."/>
        </authorList>
    </citation>
    <scope>NUCLEOTIDE SEQUENCE [LARGE SCALE GENOMIC DNA]</scope>
    <source>
        <strain evidence="2">JCM 18409</strain>
    </source>
</reference>
<evidence type="ECO:0000313" key="2">
    <source>
        <dbReference type="Proteomes" id="UP001501759"/>
    </source>
</evidence>
<comment type="caution">
    <text evidence="1">The sequence shown here is derived from an EMBL/GenBank/DDBJ whole genome shotgun (WGS) entry which is preliminary data.</text>
</comment>
<dbReference type="EMBL" id="BAABKB010000021">
    <property type="protein sequence ID" value="GAA5021727.1"/>
    <property type="molecule type" value="Genomic_DNA"/>
</dbReference>
<sequence>MADRTWPVEPTAEQIRRSWSATVSALPIGTRITGQVVDRRPFGVFLRIDGVPNALGLADIGSMPHGLSLPALGAQVSGEVVWHTDHNYQVRIRLGEWLAHD</sequence>
<name>A0ABP9J7P4_9ACTN</name>
<proteinExistence type="predicted"/>
<dbReference type="RefSeq" id="WP_345654298.1">
    <property type="nucleotide sequence ID" value="NZ_BAABKB010000021.1"/>
</dbReference>
<gene>
    <name evidence="1" type="ORF">GCM10023335_52980</name>
</gene>
<accession>A0ABP9J7P4</accession>